<gene>
    <name evidence="1" type="ORF">A2160_05385</name>
</gene>
<organism evidence="1 2">
    <name type="scientific">Candidatus Beckwithbacteria bacterium RBG_13_42_9</name>
    <dbReference type="NCBI Taxonomy" id="1797457"/>
    <lineage>
        <taxon>Bacteria</taxon>
        <taxon>Candidatus Beckwithiibacteriota</taxon>
    </lineage>
</organism>
<name>A0A1F5E6P5_9BACT</name>
<dbReference type="EMBL" id="MEZK01000013">
    <property type="protein sequence ID" value="OGD63045.1"/>
    <property type="molecule type" value="Genomic_DNA"/>
</dbReference>
<reference evidence="1 2" key="1">
    <citation type="journal article" date="2016" name="Nat. Commun.">
        <title>Thousands of microbial genomes shed light on interconnected biogeochemical processes in an aquifer system.</title>
        <authorList>
            <person name="Anantharaman K."/>
            <person name="Brown C.T."/>
            <person name="Hug L.A."/>
            <person name="Sharon I."/>
            <person name="Castelle C.J."/>
            <person name="Probst A.J."/>
            <person name="Thomas B.C."/>
            <person name="Singh A."/>
            <person name="Wilkins M.J."/>
            <person name="Karaoz U."/>
            <person name="Brodie E.L."/>
            <person name="Williams K.H."/>
            <person name="Hubbard S.S."/>
            <person name="Banfield J.F."/>
        </authorList>
    </citation>
    <scope>NUCLEOTIDE SEQUENCE [LARGE SCALE GENOMIC DNA]</scope>
</reference>
<proteinExistence type="predicted"/>
<dbReference type="AlphaFoldDB" id="A0A1F5E6P5"/>
<protein>
    <submittedName>
        <fullName evidence="1">Uncharacterized protein</fullName>
    </submittedName>
</protein>
<dbReference type="Proteomes" id="UP000177006">
    <property type="component" value="Unassembled WGS sequence"/>
</dbReference>
<dbReference type="STRING" id="1797457.A2160_05385"/>
<sequence length="112" mass="11759">MVEIIALGDGFEARHSVASTGEHITILQTPVGASVVIGEGDMQRGITAKAGQSGVEMNGFGDSPVARATIVAELEAACGIQVEPRTAATVGYSQRFSIAWEAFEARRTDRPL</sequence>
<evidence type="ECO:0000313" key="2">
    <source>
        <dbReference type="Proteomes" id="UP000177006"/>
    </source>
</evidence>
<accession>A0A1F5E6P5</accession>
<comment type="caution">
    <text evidence="1">The sequence shown here is derived from an EMBL/GenBank/DDBJ whole genome shotgun (WGS) entry which is preliminary data.</text>
</comment>
<evidence type="ECO:0000313" key="1">
    <source>
        <dbReference type="EMBL" id="OGD63045.1"/>
    </source>
</evidence>